<feature type="compositionally biased region" description="Pro residues" evidence="1">
    <location>
        <begin position="55"/>
        <end position="68"/>
    </location>
</feature>
<name>A0A1G9I4A5_9PSED</name>
<gene>
    <name evidence="2" type="ORF">SAMN05216186_11657</name>
</gene>
<proteinExistence type="predicted"/>
<organism evidence="2 3">
    <name type="scientific">Pseudomonas indica</name>
    <dbReference type="NCBI Taxonomy" id="137658"/>
    <lineage>
        <taxon>Bacteria</taxon>
        <taxon>Pseudomonadati</taxon>
        <taxon>Pseudomonadota</taxon>
        <taxon>Gammaproteobacteria</taxon>
        <taxon>Pseudomonadales</taxon>
        <taxon>Pseudomonadaceae</taxon>
        <taxon>Pseudomonas</taxon>
    </lineage>
</organism>
<feature type="compositionally biased region" description="Acidic residues" evidence="1">
    <location>
        <begin position="31"/>
        <end position="53"/>
    </location>
</feature>
<accession>A0A1G9I4A5</accession>
<evidence type="ECO:0000256" key="1">
    <source>
        <dbReference type="SAM" id="MobiDB-lite"/>
    </source>
</evidence>
<dbReference type="Proteomes" id="UP000198706">
    <property type="component" value="Unassembled WGS sequence"/>
</dbReference>
<protein>
    <submittedName>
        <fullName evidence="2">Uncharacterized protein</fullName>
    </submittedName>
</protein>
<sequence>MLIHNLSCLEHRDDRFHLAWLADESPLNDLDQAESEDQQEAPDLDEEALENLEELPPPPDPIPEPGPM</sequence>
<evidence type="ECO:0000313" key="2">
    <source>
        <dbReference type="EMBL" id="SDL19875.1"/>
    </source>
</evidence>
<evidence type="ECO:0000313" key="3">
    <source>
        <dbReference type="Proteomes" id="UP000198706"/>
    </source>
</evidence>
<feature type="region of interest" description="Disordered" evidence="1">
    <location>
        <begin position="28"/>
        <end position="68"/>
    </location>
</feature>
<dbReference type="STRING" id="137658.SAMN05216186_11657"/>
<reference evidence="2 3" key="1">
    <citation type="submission" date="2016-10" db="EMBL/GenBank/DDBJ databases">
        <authorList>
            <person name="de Groot N.N."/>
        </authorList>
    </citation>
    <scope>NUCLEOTIDE SEQUENCE [LARGE SCALE GENOMIC DNA]</scope>
    <source>
        <strain evidence="2 3">JCM 21544</strain>
    </source>
</reference>
<keyword evidence="3" id="KW-1185">Reference proteome</keyword>
<dbReference type="EMBL" id="FNFD01000016">
    <property type="protein sequence ID" value="SDL19875.1"/>
    <property type="molecule type" value="Genomic_DNA"/>
</dbReference>
<dbReference type="AlphaFoldDB" id="A0A1G9I4A5"/>
<dbReference type="RefSeq" id="WP_084336013.1">
    <property type="nucleotide sequence ID" value="NZ_CBKZNZ010000061.1"/>
</dbReference>